<evidence type="ECO:0000256" key="4">
    <source>
        <dbReference type="PROSITE-ProRule" id="PRU00354"/>
    </source>
</evidence>
<keyword evidence="2 4" id="KW-0808">Transferase</keyword>
<dbReference type="Pfam" id="PF01564">
    <property type="entry name" value="Spermine_synth"/>
    <property type="match status" value="1"/>
</dbReference>
<dbReference type="InterPro" id="IPR030374">
    <property type="entry name" value="PABS"/>
</dbReference>
<dbReference type="PROSITE" id="PS51006">
    <property type="entry name" value="PABS_2"/>
    <property type="match status" value="1"/>
</dbReference>
<dbReference type="SUPFAM" id="SSF53335">
    <property type="entry name" value="S-adenosyl-L-methionine-dependent methyltransferases"/>
    <property type="match status" value="1"/>
</dbReference>
<sequence>MACHLSSVNFTVCPIDHHLHEQYNRNDIRLYVFSNGLARYRNVNLTRRRSRIVNLLAEESSEFNVRIKVFETTRLYGELGKFRCLQFSDDAVQGAIDLKNPKRIVLEYQKAMIQLMTLINPEFNRAFVIGHGIGTIAAYYSDKKIKVAEIDAKVVELSRRLFDYRLDNVVVGDGRDVLNDERSDFYDYLVVDAFTPMGTPLRLTALTFFQMTSEKLNSSGTLFMNVFGKPNKDRLINAIYSTLREIYPYTKAYSLPAKDDSEVRNMILLASKKPIVLPGKNKAGLSEIELEEGHLILDNDRGIPDRK</sequence>
<accession>A0A7G5BSE9</accession>
<proteinExistence type="inferred from homology"/>
<organism evidence="6 7">
    <name type="scientific">Cohnella cholangitidis</name>
    <dbReference type="NCBI Taxonomy" id="2598458"/>
    <lineage>
        <taxon>Bacteria</taxon>
        <taxon>Bacillati</taxon>
        <taxon>Bacillota</taxon>
        <taxon>Bacilli</taxon>
        <taxon>Bacillales</taxon>
        <taxon>Paenibacillaceae</taxon>
        <taxon>Cohnella</taxon>
    </lineage>
</organism>
<dbReference type="NCBIfam" id="NF037959">
    <property type="entry name" value="MFS_SpdSyn"/>
    <property type="match status" value="1"/>
</dbReference>
<keyword evidence="3 4" id="KW-0620">Polyamine biosynthesis</keyword>
<dbReference type="PANTHER" id="PTHR43317">
    <property type="entry name" value="THERMOSPERMINE SYNTHASE ACAULIS5"/>
    <property type="match status" value="1"/>
</dbReference>
<dbReference type="Proteomes" id="UP000515679">
    <property type="component" value="Chromosome"/>
</dbReference>
<feature type="domain" description="PABS" evidence="5">
    <location>
        <begin position="139"/>
        <end position="271"/>
    </location>
</feature>
<evidence type="ECO:0000259" key="5">
    <source>
        <dbReference type="PROSITE" id="PS51006"/>
    </source>
</evidence>
<keyword evidence="7" id="KW-1185">Reference proteome</keyword>
<evidence type="ECO:0000256" key="3">
    <source>
        <dbReference type="ARBA" id="ARBA00023115"/>
    </source>
</evidence>
<evidence type="ECO:0000256" key="2">
    <source>
        <dbReference type="ARBA" id="ARBA00022679"/>
    </source>
</evidence>
<evidence type="ECO:0000313" key="6">
    <source>
        <dbReference type="EMBL" id="QMV39883.1"/>
    </source>
</evidence>
<gene>
    <name evidence="6" type="ORF">FPL14_00675</name>
</gene>
<feature type="active site" description="Proton acceptor" evidence="4">
    <location>
        <position position="192"/>
    </location>
</feature>
<dbReference type="Gene3D" id="3.40.50.150">
    <property type="entry name" value="Vaccinia Virus protein VP39"/>
    <property type="match status" value="1"/>
</dbReference>
<dbReference type="PANTHER" id="PTHR43317:SF1">
    <property type="entry name" value="THERMOSPERMINE SYNTHASE ACAULIS5"/>
    <property type="match status" value="1"/>
</dbReference>
<dbReference type="EMBL" id="CP041969">
    <property type="protein sequence ID" value="QMV39883.1"/>
    <property type="molecule type" value="Genomic_DNA"/>
</dbReference>
<protein>
    <submittedName>
        <fullName evidence="6">Spermidine synthase</fullName>
    </submittedName>
</protein>
<name>A0A7G5BSE9_9BACL</name>
<dbReference type="AlphaFoldDB" id="A0A7G5BSE9"/>
<dbReference type="KEGG" id="cchl:FPL14_00675"/>
<dbReference type="GO" id="GO:0016740">
    <property type="term" value="F:transferase activity"/>
    <property type="evidence" value="ECO:0007669"/>
    <property type="project" value="UniProtKB-UniRule"/>
</dbReference>
<comment type="similarity">
    <text evidence="1">Belongs to the spermidine/spermine synthase family.</text>
</comment>
<evidence type="ECO:0000256" key="1">
    <source>
        <dbReference type="ARBA" id="ARBA00007867"/>
    </source>
</evidence>
<evidence type="ECO:0000313" key="7">
    <source>
        <dbReference type="Proteomes" id="UP000515679"/>
    </source>
</evidence>
<dbReference type="GO" id="GO:0006596">
    <property type="term" value="P:polyamine biosynthetic process"/>
    <property type="evidence" value="ECO:0007669"/>
    <property type="project" value="UniProtKB-UniRule"/>
</dbReference>
<reference evidence="6 7" key="1">
    <citation type="submission" date="2019-07" db="EMBL/GenBank/DDBJ databases">
        <authorList>
            <person name="Kim J.K."/>
            <person name="Cheong H.-M."/>
            <person name="Choi Y."/>
            <person name="Hwang K.J."/>
            <person name="Lee S."/>
            <person name="Choi C."/>
        </authorList>
    </citation>
    <scope>NUCLEOTIDE SEQUENCE [LARGE SCALE GENOMIC DNA]</scope>
    <source>
        <strain evidence="6 7">KS 22</strain>
    </source>
</reference>
<dbReference type="InterPro" id="IPR029063">
    <property type="entry name" value="SAM-dependent_MTases_sf"/>
</dbReference>